<comment type="caution">
    <text evidence="1">The sequence shown here is derived from an EMBL/GenBank/DDBJ whole genome shotgun (WGS) entry which is preliminary data.</text>
</comment>
<dbReference type="RefSeq" id="WP_261518637.1">
    <property type="nucleotide sequence ID" value="NZ_JAODNW010000001.1"/>
</dbReference>
<proteinExistence type="predicted"/>
<accession>A0ABV6D411</accession>
<protein>
    <submittedName>
        <fullName evidence="1">DUF2793 domain-containing protein</fullName>
    </submittedName>
</protein>
<keyword evidence="2" id="KW-1185">Reference proteome</keyword>
<dbReference type="InterPro" id="IPR021251">
    <property type="entry name" value="DUF2793"/>
</dbReference>
<evidence type="ECO:0000313" key="1">
    <source>
        <dbReference type="EMBL" id="MFC0207379.1"/>
    </source>
</evidence>
<reference evidence="1 2" key="1">
    <citation type="submission" date="2024-09" db="EMBL/GenBank/DDBJ databases">
        <authorList>
            <person name="Sun Q."/>
            <person name="Mori K."/>
        </authorList>
    </citation>
    <scope>NUCLEOTIDE SEQUENCE [LARGE SCALE GENOMIC DNA]</scope>
    <source>
        <strain evidence="1 2">CCM 8543</strain>
    </source>
</reference>
<gene>
    <name evidence="1" type="ORF">ACFFJ2_03080</name>
</gene>
<sequence length="447" mass="47271">MTTIDPENTARLKLPYIMPSQAQKHVTHNEALRMLDALVQPGVLDRDLTAPPADPQEGDHYIVAAGAAGAWAGKDHHLAAFMDGVWFTFPPRLGMLAWIADEARLVAWNGAAWLPPAPDDLQNLSLLGVGTGADAANPFSAKLNNTLWTARYGAEGGDGSLRYKLNKEAPGDTTSLLFQTDWSGRAEIGLAGSDDLSIKVSADGGTWSEALRIDRHDGVTAVQGLRHQPTGRDLASMLFTPGGDGQVSIYRIDGTSAQNPRTATIDSVSGDTITLTTFDAGLFFHDFMDGVSRIRIWNVSKSPEEPAWVVRKPAGNQLQVLDAGDIAGWANGETVQVGDPTDVTPNRCIALDISPMLVSLFGQAFRQTGIMVKANVLAAADGDTIDITPTGVSGSFVVAASAPSSAGVTIIPCTEQSPISNSNLVFLREKVATTAGTRLLSSIAVFA</sequence>
<name>A0ABV6D411_9HYPH</name>
<organism evidence="1 2">
    <name type="scientific">Chelativorans intermedius</name>
    <dbReference type="NCBI Taxonomy" id="515947"/>
    <lineage>
        <taxon>Bacteria</taxon>
        <taxon>Pseudomonadati</taxon>
        <taxon>Pseudomonadota</taxon>
        <taxon>Alphaproteobacteria</taxon>
        <taxon>Hyphomicrobiales</taxon>
        <taxon>Phyllobacteriaceae</taxon>
        <taxon>Chelativorans</taxon>
    </lineage>
</organism>
<dbReference type="Pfam" id="PF10983">
    <property type="entry name" value="DUF2793"/>
    <property type="match status" value="1"/>
</dbReference>
<dbReference type="EMBL" id="JBHLXD010000003">
    <property type="protein sequence ID" value="MFC0207379.1"/>
    <property type="molecule type" value="Genomic_DNA"/>
</dbReference>
<evidence type="ECO:0000313" key="2">
    <source>
        <dbReference type="Proteomes" id="UP001589755"/>
    </source>
</evidence>
<dbReference type="Proteomes" id="UP001589755">
    <property type="component" value="Unassembled WGS sequence"/>
</dbReference>